<dbReference type="AlphaFoldDB" id="A0A1J5PMK1"/>
<sequence length="41" mass="4468">MCGTHRKDTGNLLDITRCHNDLGRQQVMGRIMGIGQPVGST</sequence>
<organism evidence="1">
    <name type="scientific">mine drainage metagenome</name>
    <dbReference type="NCBI Taxonomy" id="410659"/>
    <lineage>
        <taxon>unclassified sequences</taxon>
        <taxon>metagenomes</taxon>
        <taxon>ecological metagenomes</taxon>
    </lineage>
</organism>
<protein>
    <submittedName>
        <fullName evidence="1">Uncharacterized protein</fullName>
    </submittedName>
</protein>
<gene>
    <name evidence="1" type="ORF">GALL_494120</name>
</gene>
<proteinExistence type="predicted"/>
<name>A0A1J5PMK1_9ZZZZ</name>
<dbReference type="EMBL" id="MLJW01004980">
    <property type="protein sequence ID" value="OIQ68991.1"/>
    <property type="molecule type" value="Genomic_DNA"/>
</dbReference>
<evidence type="ECO:0000313" key="1">
    <source>
        <dbReference type="EMBL" id="OIQ68991.1"/>
    </source>
</evidence>
<reference evidence="1" key="1">
    <citation type="submission" date="2016-10" db="EMBL/GenBank/DDBJ databases">
        <title>Sequence of Gallionella enrichment culture.</title>
        <authorList>
            <person name="Poehlein A."/>
            <person name="Muehling M."/>
            <person name="Daniel R."/>
        </authorList>
    </citation>
    <scope>NUCLEOTIDE SEQUENCE</scope>
</reference>
<comment type="caution">
    <text evidence="1">The sequence shown here is derived from an EMBL/GenBank/DDBJ whole genome shotgun (WGS) entry which is preliminary data.</text>
</comment>
<accession>A0A1J5PMK1</accession>